<feature type="compositionally biased region" description="Polar residues" evidence="13">
    <location>
        <begin position="565"/>
        <end position="585"/>
    </location>
</feature>
<dbReference type="Pfam" id="PF12874">
    <property type="entry name" value="zf-met"/>
    <property type="match status" value="1"/>
</dbReference>
<reference evidence="17" key="1">
    <citation type="submission" date="2025-08" db="UniProtKB">
        <authorList>
            <consortium name="RefSeq"/>
        </authorList>
    </citation>
    <scope>IDENTIFICATION</scope>
    <source>
        <tissue evidence="17">Muscle</tissue>
    </source>
</reference>
<keyword evidence="7" id="KW-0805">Transcription regulation</keyword>
<keyword evidence="2" id="KW-0678">Repressor</keyword>
<dbReference type="GeneID" id="106457333"/>
<dbReference type="InterPro" id="IPR046341">
    <property type="entry name" value="SET_dom_sf"/>
</dbReference>
<evidence type="ECO:0000256" key="12">
    <source>
        <dbReference type="PROSITE-ProRule" id="PRU00042"/>
    </source>
</evidence>
<sequence>MSRRKQSNPKPIKRKAEDDLQELAELLQLPTDVFAIKESKDGDITVQTVYTKEPLTKGTAFGPYKGRIAKQNSFYSKKLYTDDNDSNEEEIILQIDGENGLWLKLLKVAINPEEANIIITREGNSIWCTMNCDVGKDEELTVWCEISSPLTLIDQLTPSANKIEINLPRFCHPHVKKRLLDKKRVDSPTLLTKPRSSLRLSENTTNSDTVHIKNRSPSPLASSSVTNNSLHNDGFLKRTSQETPNLSSLVLTSEKNGFRRFEQENPSFLSPFPFLRPALSRGGQIICVPFVAPELPNTLNNQDARGVHLVGKLSGFRCVPCGIAFSSQKTLNAHQKFYCSYRQESKSDTASSVPNGELQISQEETKVPFVAENNEHTTNGEEVTKENSSINQLPVDVTGEDRKVDRHEQSISKVSTSNLETFRCPHCLYTTDKKGGLTRHMRIHEHLVNYATLPPASLPPISKYCSVCDIQFCSMNTFQAHKQHYCSNRIVQCTQSTTTAKTSFESSAAMSPNFKSQESSELINYQAVDLVAKDSLDNLPSCTNPTHSLTVMPHLPETEAESITLNSSMSPGTGMANRTSSSINEPNHHKATGKYILPEVKLSPCENSNSLMEKDSSVKSQLNDICDEDSKTKSENDIVRRLSLDASLSAESAEQKTLDHPIDLTIRKSNNNTNCSMVVSEHSRSCLDDKIKDQVKTNSTYLTKNKPHQIYKTEKTTPLDESSSVFHSPHLQIPNSKIHKNSPSNPFSEIPRNSTHSQVLVKQGSSQCKECNIVFYKYENYLIHKKNYCASRQQKTAANKIFPANSVTQNTKSIQTKPCDLKMGSLGSSNEVSAVDNIPQTLPNQPTGRQFYQFFCVACGVKFTSPKNLKAHQTYYCPKRDQTAETVPLETPQGLICSRCKMCYISEDTFRSHPCFVHIQRSMYSSFDALGMMGHATASSANPTEALSFKCIFCGYIGHTVRGMRTHVRAHLERNSTPPEGMYDLSVEKQKHDGSVLSESHQSQTDSGDSTAVNRSGQAENRYHLESTFLLQNENKRFATKKLHVKNASPSNISEDTSSSSEQDDSKYRTSETVAKTLCTEDAYLSSIDQNIKHRSMCRSPVIENDSSETSRSSPDHQAQKETVSQLRINNIHDESSNTVESSFSASTLETRTCNTEGVRRLPDQRELNARSSDEELFDPYYQLVNEQAYWCMLCSYYSKYKGNVVRHIQSAHKDFVNPSNTAMVLLSSSTLFNDTDRIRKPSGEIDPSCLTSTLSKESNSHSKNCVIRIDKKQAGLGQNLTKEGKEINSFEKSSSNTNQPKKQGPKFCKSCNISFKYLSTFIAHKKYYCSSHDGEGIVHEV</sequence>
<proteinExistence type="predicted"/>
<dbReference type="PANTHER" id="PTHR12958:SF3">
    <property type="entry name" value="ZINC FINGER PROTEIN USH"/>
    <property type="match status" value="1"/>
</dbReference>
<comment type="subcellular location">
    <subcellularLocation>
        <location evidence="1">Nucleus</location>
    </subcellularLocation>
</comment>
<dbReference type="PROSITE" id="PS51810">
    <property type="entry name" value="ZF_CCHC_FOG"/>
    <property type="match status" value="5"/>
</dbReference>
<feature type="compositionally biased region" description="Polar residues" evidence="13">
    <location>
        <begin position="194"/>
        <end position="231"/>
    </location>
</feature>
<dbReference type="InterPro" id="IPR039746">
    <property type="entry name" value="FOG"/>
</dbReference>
<evidence type="ECO:0000256" key="1">
    <source>
        <dbReference type="ARBA" id="ARBA00004123"/>
    </source>
</evidence>
<evidence type="ECO:0000256" key="5">
    <source>
        <dbReference type="ARBA" id="ARBA00022771"/>
    </source>
</evidence>
<dbReference type="Gene3D" id="3.30.160.60">
    <property type="entry name" value="Classic Zinc Finger"/>
    <property type="match status" value="1"/>
</dbReference>
<evidence type="ECO:0000313" key="17">
    <source>
        <dbReference type="RefSeq" id="XP_013772191.1"/>
    </source>
</evidence>
<dbReference type="SMART" id="SM00355">
    <property type="entry name" value="ZnF_C2H2"/>
    <property type="match status" value="9"/>
</dbReference>
<feature type="region of interest" description="Disordered" evidence="13">
    <location>
        <begin position="565"/>
        <end position="587"/>
    </location>
</feature>
<dbReference type="PANTHER" id="PTHR12958">
    <property type="entry name" value="FRIEND OF GATA2-RELATED"/>
    <property type="match status" value="1"/>
</dbReference>
<dbReference type="Proteomes" id="UP000694941">
    <property type="component" value="Unplaced"/>
</dbReference>
<feature type="domain" description="CCHC FOG-type" evidence="15">
    <location>
        <begin position="310"/>
        <end position="343"/>
    </location>
</feature>
<dbReference type="InterPro" id="IPR036236">
    <property type="entry name" value="Znf_C2H2_sf"/>
</dbReference>
<feature type="region of interest" description="Disordered" evidence="13">
    <location>
        <begin position="191"/>
        <end position="239"/>
    </location>
</feature>
<dbReference type="InterPro" id="IPR059121">
    <property type="entry name" value="CCHC_ZFPM2-like"/>
</dbReference>
<evidence type="ECO:0000256" key="7">
    <source>
        <dbReference type="ARBA" id="ARBA00023015"/>
    </source>
</evidence>
<keyword evidence="3" id="KW-0479">Metal-binding</keyword>
<feature type="compositionally biased region" description="Low complexity" evidence="13">
    <location>
        <begin position="1049"/>
        <end position="1061"/>
    </location>
</feature>
<evidence type="ECO:0000259" key="14">
    <source>
        <dbReference type="PROSITE" id="PS50157"/>
    </source>
</evidence>
<evidence type="ECO:0000256" key="3">
    <source>
        <dbReference type="ARBA" id="ARBA00022723"/>
    </source>
</evidence>
<evidence type="ECO:0000256" key="4">
    <source>
        <dbReference type="ARBA" id="ARBA00022737"/>
    </source>
</evidence>
<evidence type="ECO:0000259" key="15">
    <source>
        <dbReference type="PROSITE" id="PS51810"/>
    </source>
</evidence>
<evidence type="ECO:0000256" key="8">
    <source>
        <dbReference type="ARBA" id="ARBA00023125"/>
    </source>
</evidence>
<evidence type="ECO:0000256" key="10">
    <source>
        <dbReference type="ARBA" id="ARBA00023163"/>
    </source>
</evidence>
<feature type="region of interest" description="Disordered" evidence="13">
    <location>
        <begin position="1103"/>
        <end position="1123"/>
    </location>
</feature>
<evidence type="ECO:0000313" key="16">
    <source>
        <dbReference type="Proteomes" id="UP000694941"/>
    </source>
</evidence>
<organism evidence="16 17">
    <name type="scientific">Limulus polyphemus</name>
    <name type="common">Atlantic horseshoe crab</name>
    <dbReference type="NCBI Taxonomy" id="6850"/>
    <lineage>
        <taxon>Eukaryota</taxon>
        <taxon>Metazoa</taxon>
        <taxon>Ecdysozoa</taxon>
        <taxon>Arthropoda</taxon>
        <taxon>Chelicerata</taxon>
        <taxon>Merostomata</taxon>
        <taxon>Xiphosura</taxon>
        <taxon>Limulidae</taxon>
        <taxon>Limulus</taxon>
    </lineage>
</organism>
<name>A0ABM1B0C5_LIMPO</name>
<evidence type="ECO:0000256" key="9">
    <source>
        <dbReference type="ARBA" id="ARBA00023159"/>
    </source>
</evidence>
<feature type="domain" description="CCHC FOG-type" evidence="15">
    <location>
        <begin position="848"/>
        <end position="881"/>
    </location>
</feature>
<feature type="region of interest" description="Disordered" evidence="13">
    <location>
        <begin position="990"/>
        <end position="1015"/>
    </location>
</feature>
<dbReference type="InterPro" id="IPR001214">
    <property type="entry name" value="SET_dom"/>
</dbReference>
<keyword evidence="6" id="KW-0862">Zinc</keyword>
<dbReference type="InterPro" id="IPR013087">
    <property type="entry name" value="Znf_C2H2_type"/>
</dbReference>
<accession>A0ABM1B0C5</accession>
<keyword evidence="8" id="KW-0238">DNA-binding</keyword>
<dbReference type="RefSeq" id="XP_013772191.1">
    <property type="nucleotide sequence ID" value="XM_013916737.2"/>
</dbReference>
<keyword evidence="4" id="KW-0677">Repeat</keyword>
<feature type="domain" description="C2H2-type" evidence="14">
    <location>
        <begin position="854"/>
        <end position="881"/>
    </location>
</feature>
<protein>
    <submittedName>
        <fullName evidence="17">Uncharacterized protein LOC106457333 isoform X1</fullName>
    </submittedName>
</protein>
<feature type="domain" description="CCHC FOG-type" evidence="15">
    <location>
        <begin position="457"/>
        <end position="490"/>
    </location>
</feature>
<dbReference type="Gene3D" id="2.170.270.10">
    <property type="entry name" value="SET domain"/>
    <property type="match status" value="1"/>
</dbReference>
<dbReference type="Pfam" id="PF25445">
    <property type="entry name" value="CCHC_ZFPM2"/>
    <property type="match status" value="2"/>
</dbReference>
<keyword evidence="9" id="KW-0010">Activator</keyword>
<dbReference type="Pfam" id="PF21549">
    <property type="entry name" value="PRDM2_PR"/>
    <property type="match status" value="1"/>
</dbReference>
<gene>
    <name evidence="17" type="primary">LOC106457333</name>
</gene>
<evidence type="ECO:0000256" key="11">
    <source>
        <dbReference type="ARBA" id="ARBA00023242"/>
    </source>
</evidence>
<evidence type="ECO:0000256" key="2">
    <source>
        <dbReference type="ARBA" id="ARBA00022491"/>
    </source>
</evidence>
<keyword evidence="5 12" id="KW-0863">Zinc-finger</keyword>
<evidence type="ECO:0000256" key="13">
    <source>
        <dbReference type="SAM" id="MobiDB-lite"/>
    </source>
</evidence>
<feature type="domain" description="C2H2-type" evidence="14">
    <location>
        <begin position="422"/>
        <end position="444"/>
    </location>
</feature>
<feature type="domain" description="CCHC FOG-type" evidence="15">
    <location>
        <begin position="760"/>
        <end position="793"/>
    </location>
</feature>
<dbReference type="PROSITE" id="PS50157">
    <property type="entry name" value="ZINC_FINGER_C2H2_2"/>
    <property type="match status" value="3"/>
</dbReference>
<keyword evidence="11" id="KW-0539">Nucleus</keyword>
<dbReference type="InterPro" id="IPR034731">
    <property type="entry name" value="Znf_CCHC_FOG"/>
</dbReference>
<keyword evidence="16" id="KW-1185">Reference proteome</keyword>
<evidence type="ECO:0000256" key="6">
    <source>
        <dbReference type="ARBA" id="ARBA00022833"/>
    </source>
</evidence>
<keyword evidence="10" id="KW-0804">Transcription</keyword>
<dbReference type="CDD" id="cd19201">
    <property type="entry name" value="PR-SET_ZFPM"/>
    <property type="match status" value="1"/>
</dbReference>
<dbReference type="SUPFAM" id="SSF57667">
    <property type="entry name" value="beta-beta-alpha zinc fingers"/>
    <property type="match status" value="5"/>
</dbReference>
<feature type="compositionally biased region" description="Polar residues" evidence="13">
    <location>
        <begin position="997"/>
        <end position="1015"/>
    </location>
</feature>
<feature type="region of interest" description="Disordered" evidence="13">
    <location>
        <begin position="1042"/>
        <end position="1069"/>
    </location>
</feature>
<feature type="domain" description="C2H2-type" evidence="14">
    <location>
        <begin position="316"/>
        <end position="343"/>
    </location>
</feature>
<feature type="domain" description="CCHC FOG-type" evidence="15">
    <location>
        <begin position="1301"/>
        <end position="1334"/>
    </location>
</feature>